<evidence type="ECO:0000313" key="8">
    <source>
        <dbReference type="EMBL" id="VFT90709.1"/>
    </source>
</evidence>
<dbReference type="Pfam" id="PF05577">
    <property type="entry name" value="Peptidase_S28"/>
    <property type="match status" value="1"/>
</dbReference>
<dbReference type="Gene3D" id="3.40.50.1820">
    <property type="entry name" value="alpha/beta hydrolase"/>
    <property type="match status" value="1"/>
</dbReference>
<proteinExistence type="inferred from homology"/>
<keyword evidence="3 6" id="KW-0732">Signal</keyword>
<dbReference type="InterPro" id="IPR029058">
    <property type="entry name" value="AB_hydrolase_fold"/>
</dbReference>
<dbReference type="EMBL" id="CAADRA010005510">
    <property type="protein sequence ID" value="VFT90709.1"/>
    <property type="molecule type" value="Genomic_DNA"/>
</dbReference>
<dbReference type="InterPro" id="IPR008758">
    <property type="entry name" value="Peptidase_S28"/>
</dbReference>
<keyword evidence="5" id="KW-0325">Glycoprotein</keyword>
<evidence type="ECO:0000256" key="1">
    <source>
        <dbReference type="ARBA" id="ARBA00011079"/>
    </source>
</evidence>
<evidence type="ECO:0000256" key="5">
    <source>
        <dbReference type="ARBA" id="ARBA00023180"/>
    </source>
</evidence>
<dbReference type="GO" id="GO:0070008">
    <property type="term" value="F:serine-type exopeptidase activity"/>
    <property type="evidence" value="ECO:0007669"/>
    <property type="project" value="InterPro"/>
</dbReference>
<name>A0A485KZA2_9STRA</name>
<evidence type="ECO:0000256" key="2">
    <source>
        <dbReference type="ARBA" id="ARBA00022670"/>
    </source>
</evidence>
<dbReference type="OrthoDB" id="40707at2759"/>
<sequence length="521" mass="56546">MRLTLRRFLLLVAGWAICLAGRQPRSCRVANNDQVLTAYLHGLPSDETGVLGSDSSSSGVSELFFDRQLVDHNGRPTNRQYWSQRYFVNDQFVGGGRGSPVFLYLHNEYPADKTWVSDPHVVLVQLAQKYKALVVSLEHRFLGLSQPLPDWSLASLKFLTIRQALNDVATFQDFFTRARNLADTTKWVLFGGGYGGQLVTYAKLYFPTRFAGAIASSATLTLQPDYPQFAELLTSVLLTQRDGAACVETLRQGLRAVHALVVTSNNQGPNASAATATLTRLFRPCSPLATDLDRMTFEYSLYSTYQALATGNDYLVYNVASACADLINIANGGSPLERVAFVQTTAKVVGPTVCTASSYVADFLGPITSVASDASSYVRPYTWTMCTEIGGGQSSVASHSPFAELEYNTVQNNWYQVCQDAFGLTPTASTQLVTQAARTYQSPKPNVEKVVFVTGAADPWRGLGCPDNTTIFASPSVSVVYVPGMAHNGDMIVRPMADTPALAAARKAVDAAVRGFLGVRP</sequence>
<dbReference type="PANTHER" id="PTHR11010:SF117">
    <property type="entry name" value="SERINE PROTEASE 16"/>
    <property type="match status" value="1"/>
</dbReference>
<feature type="signal peptide" evidence="6">
    <location>
        <begin position="1"/>
        <end position="20"/>
    </location>
</feature>
<accession>A0A485KZA2</accession>
<reference evidence="7" key="2">
    <citation type="submission" date="2019-06" db="EMBL/GenBank/DDBJ databases">
        <title>Genomics analysis of Aphanomyces spp. identifies a new class of oomycete effector associated with host adaptation.</title>
        <authorList>
            <person name="Gaulin E."/>
        </authorList>
    </citation>
    <scope>NUCLEOTIDE SEQUENCE</scope>
    <source>
        <strain evidence="7">CBS 578.67</strain>
    </source>
</reference>
<organism evidence="8 9">
    <name type="scientific">Aphanomyces stellatus</name>
    <dbReference type="NCBI Taxonomy" id="120398"/>
    <lineage>
        <taxon>Eukaryota</taxon>
        <taxon>Sar</taxon>
        <taxon>Stramenopiles</taxon>
        <taxon>Oomycota</taxon>
        <taxon>Saprolegniomycetes</taxon>
        <taxon>Saprolegniales</taxon>
        <taxon>Verrucalvaceae</taxon>
        <taxon>Aphanomyces</taxon>
    </lineage>
</organism>
<evidence type="ECO:0000256" key="3">
    <source>
        <dbReference type="ARBA" id="ARBA00022729"/>
    </source>
</evidence>
<keyword evidence="4" id="KW-0378">Hydrolase</keyword>
<dbReference type="GO" id="GO:0008239">
    <property type="term" value="F:dipeptidyl-peptidase activity"/>
    <property type="evidence" value="ECO:0007669"/>
    <property type="project" value="TreeGrafter"/>
</dbReference>
<protein>
    <submittedName>
        <fullName evidence="8">Aste57867_13878 protein</fullName>
    </submittedName>
</protein>
<dbReference type="AlphaFoldDB" id="A0A485KZA2"/>
<gene>
    <name evidence="8" type="primary">Aste57867_13878</name>
    <name evidence="7" type="ORF">As57867_013827</name>
    <name evidence="8" type="ORF">ASTE57867_13878</name>
</gene>
<feature type="chain" id="PRO_5036355498" evidence="6">
    <location>
        <begin position="21"/>
        <end position="521"/>
    </location>
</feature>
<evidence type="ECO:0000313" key="7">
    <source>
        <dbReference type="EMBL" id="KAF0695297.1"/>
    </source>
</evidence>
<dbReference type="InterPro" id="IPR042269">
    <property type="entry name" value="Ser_carbopepase_S28_SKS"/>
</dbReference>
<keyword evidence="9" id="KW-1185">Reference proteome</keyword>
<dbReference type="PANTHER" id="PTHR11010">
    <property type="entry name" value="PROTEASE S28 PRO-X CARBOXYPEPTIDASE-RELATED"/>
    <property type="match status" value="1"/>
</dbReference>
<dbReference type="SUPFAM" id="SSF53474">
    <property type="entry name" value="alpha/beta-Hydrolases"/>
    <property type="match status" value="1"/>
</dbReference>
<dbReference type="Proteomes" id="UP000332933">
    <property type="component" value="Unassembled WGS sequence"/>
</dbReference>
<dbReference type="EMBL" id="VJMH01005489">
    <property type="protein sequence ID" value="KAF0695297.1"/>
    <property type="molecule type" value="Genomic_DNA"/>
</dbReference>
<dbReference type="GO" id="GO:0006508">
    <property type="term" value="P:proteolysis"/>
    <property type="evidence" value="ECO:0007669"/>
    <property type="project" value="UniProtKB-KW"/>
</dbReference>
<keyword evidence="2" id="KW-0645">Protease</keyword>
<reference evidence="8 9" key="1">
    <citation type="submission" date="2019-03" db="EMBL/GenBank/DDBJ databases">
        <authorList>
            <person name="Gaulin E."/>
            <person name="Dumas B."/>
        </authorList>
    </citation>
    <scope>NUCLEOTIDE SEQUENCE [LARGE SCALE GENOMIC DNA]</scope>
    <source>
        <strain evidence="8">CBS 568.67</strain>
    </source>
</reference>
<evidence type="ECO:0000313" key="9">
    <source>
        <dbReference type="Proteomes" id="UP000332933"/>
    </source>
</evidence>
<evidence type="ECO:0000256" key="6">
    <source>
        <dbReference type="SAM" id="SignalP"/>
    </source>
</evidence>
<dbReference type="Gene3D" id="1.20.120.980">
    <property type="entry name" value="Serine carboxypeptidase S28, SKS domain"/>
    <property type="match status" value="1"/>
</dbReference>
<evidence type="ECO:0000256" key="4">
    <source>
        <dbReference type="ARBA" id="ARBA00022801"/>
    </source>
</evidence>
<comment type="similarity">
    <text evidence="1">Belongs to the peptidase S28 family.</text>
</comment>